<dbReference type="Gene3D" id="2.40.50.1020">
    <property type="entry name" value="LytTr DNA-binding domain"/>
    <property type="match status" value="1"/>
</dbReference>
<keyword evidence="4" id="KW-0238">DNA-binding</keyword>
<dbReference type="PANTHER" id="PTHR37299">
    <property type="entry name" value="TRANSCRIPTIONAL REGULATOR-RELATED"/>
    <property type="match status" value="1"/>
</dbReference>
<dbReference type="PANTHER" id="PTHR37299:SF1">
    <property type="entry name" value="STAGE 0 SPORULATION PROTEIN A HOMOLOG"/>
    <property type="match status" value="1"/>
</dbReference>
<feature type="domain" description="Response regulatory" evidence="2">
    <location>
        <begin position="2"/>
        <end position="115"/>
    </location>
</feature>
<gene>
    <name evidence="4" type="ORF">ED312_02510</name>
</gene>
<sequence>MKVLIIEDEKPAAERLSKLVAGLRDDMEITDVIDSVDSAVVWLREFGMPGLIFMDIQLADGLCFDIFRKVKVHTPVIFTTAFDQYALRAFEVNSVDYLLKPIDVEVLKRALDKYNDLRTMFSPLPEEAVSMLQQALQSPRYRERFLIKQGSALQYVPVSNIAYFYAEEGVNFIRHKEGERYMVDLNLEEIERRLNPRDFFRVSRKVIVGVESIRSIENYFNGRLILSLDPKFGPSVVVSRERVVDFKEWLGK</sequence>
<reference evidence="4 5" key="1">
    <citation type="submission" date="2018-10" db="EMBL/GenBank/DDBJ databases">
        <title>Sinomicrobium pectinilyticum sp. nov., a pectinase-producing bacterium isolated from alkaline and saline soil, and emended description of the genus Sinomicrobium.</title>
        <authorList>
            <person name="Cheng B."/>
            <person name="Li C."/>
            <person name="Lai Q."/>
            <person name="Du M."/>
            <person name="Shao Z."/>
            <person name="Xu P."/>
            <person name="Yang C."/>
        </authorList>
    </citation>
    <scope>NUCLEOTIDE SEQUENCE [LARGE SCALE GENOMIC DNA]</scope>
    <source>
        <strain evidence="4 5">5DNS001</strain>
    </source>
</reference>
<dbReference type="SUPFAM" id="SSF52172">
    <property type="entry name" value="CheY-like"/>
    <property type="match status" value="1"/>
</dbReference>
<dbReference type="FunFam" id="3.40.50.2300:FF:000361">
    <property type="entry name" value="Two-component system response regulator"/>
    <property type="match status" value="1"/>
</dbReference>
<dbReference type="EMBL" id="RJTM01000011">
    <property type="protein sequence ID" value="RNL93513.1"/>
    <property type="molecule type" value="Genomic_DNA"/>
</dbReference>
<accession>A0A3N0F047</accession>
<dbReference type="Pfam" id="PF04397">
    <property type="entry name" value="LytTR"/>
    <property type="match status" value="1"/>
</dbReference>
<dbReference type="Proteomes" id="UP000267469">
    <property type="component" value="Unassembled WGS sequence"/>
</dbReference>
<dbReference type="SMART" id="SM00448">
    <property type="entry name" value="REC"/>
    <property type="match status" value="1"/>
</dbReference>
<dbReference type="InterPro" id="IPR007492">
    <property type="entry name" value="LytTR_DNA-bd_dom"/>
</dbReference>
<comment type="caution">
    <text evidence="4">The sequence shown here is derived from an EMBL/GenBank/DDBJ whole genome shotgun (WGS) entry which is preliminary data.</text>
</comment>
<dbReference type="RefSeq" id="WP_123214424.1">
    <property type="nucleotide sequence ID" value="NZ_RJTM01000011.1"/>
</dbReference>
<dbReference type="GO" id="GO:0000156">
    <property type="term" value="F:phosphorelay response regulator activity"/>
    <property type="evidence" value="ECO:0007669"/>
    <property type="project" value="InterPro"/>
</dbReference>
<proteinExistence type="predicted"/>
<keyword evidence="5" id="KW-1185">Reference proteome</keyword>
<evidence type="ECO:0000259" key="3">
    <source>
        <dbReference type="PROSITE" id="PS50930"/>
    </source>
</evidence>
<protein>
    <submittedName>
        <fullName evidence="4">DNA-binding response regulator</fullName>
    </submittedName>
</protein>
<evidence type="ECO:0000313" key="5">
    <source>
        <dbReference type="Proteomes" id="UP000267469"/>
    </source>
</evidence>
<name>A0A3N0F047_SINP1</name>
<evidence type="ECO:0000313" key="4">
    <source>
        <dbReference type="EMBL" id="RNL93513.1"/>
    </source>
</evidence>
<organism evidence="4 5">
    <name type="scientific">Sinomicrobium pectinilyticum</name>
    <dbReference type="NCBI Taxonomy" id="1084421"/>
    <lineage>
        <taxon>Bacteria</taxon>
        <taxon>Pseudomonadati</taxon>
        <taxon>Bacteroidota</taxon>
        <taxon>Flavobacteriia</taxon>
        <taxon>Flavobacteriales</taxon>
        <taxon>Flavobacteriaceae</taxon>
        <taxon>Sinomicrobium</taxon>
    </lineage>
</organism>
<feature type="domain" description="HTH LytTR-type" evidence="3">
    <location>
        <begin position="145"/>
        <end position="252"/>
    </location>
</feature>
<dbReference type="PROSITE" id="PS50930">
    <property type="entry name" value="HTH_LYTTR"/>
    <property type="match status" value="1"/>
</dbReference>
<dbReference type="PROSITE" id="PS50110">
    <property type="entry name" value="RESPONSE_REGULATORY"/>
    <property type="match status" value="1"/>
</dbReference>
<dbReference type="AlphaFoldDB" id="A0A3N0F047"/>
<dbReference type="Pfam" id="PF00072">
    <property type="entry name" value="Response_reg"/>
    <property type="match status" value="1"/>
</dbReference>
<feature type="modified residue" description="4-aspartylphosphate" evidence="1">
    <location>
        <position position="55"/>
    </location>
</feature>
<dbReference type="InterPro" id="IPR001789">
    <property type="entry name" value="Sig_transdc_resp-reg_receiver"/>
</dbReference>
<dbReference type="GO" id="GO:0003677">
    <property type="term" value="F:DNA binding"/>
    <property type="evidence" value="ECO:0007669"/>
    <property type="project" value="UniProtKB-KW"/>
</dbReference>
<dbReference type="SMART" id="SM00850">
    <property type="entry name" value="LytTR"/>
    <property type="match status" value="1"/>
</dbReference>
<evidence type="ECO:0000256" key="1">
    <source>
        <dbReference type="PROSITE-ProRule" id="PRU00169"/>
    </source>
</evidence>
<dbReference type="OrthoDB" id="2168082at2"/>
<dbReference type="InterPro" id="IPR011006">
    <property type="entry name" value="CheY-like_superfamily"/>
</dbReference>
<dbReference type="InterPro" id="IPR046947">
    <property type="entry name" value="LytR-like"/>
</dbReference>
<dbReference type="Gene3D" id="3.40.50.2300">
    <property type="match status" value="1"/>
</dbReference>
<evidence type="ECO:0000259" key="2">
    <source>
        <dbReference type="PROSITE" id="PS50110"/>
    </source>
</evidence>
<keyword evidence="1" id="KW-0597">Phosphoprotein</keyword>